<keyword evidence="2" id="KW-0812">Transmembrane</keyword>
<feature type="compositionally biased region" description="Polar residues" evidence="1">
    <location>
        <begin position="194"/>
        <end position="203"/>
    </location>
</feature>
<evidence type="ECO:0000313" key="4">
    <source>
        <dbReference type="Proteomes" id="UP000193648"/>
    </source>
</evidence>
<evidence type="ECO:0000256" key="2">
    <source>
        <dbReference type="SAM" id="Phobius"/>
    </source>
</evidence>
<feature type="compositionally biased region" description="Low complexity" evidence="1">
    <location>
        <begin position="132"/>
        <end position="142"/>
    </location>
</feature>
<dbReference type="OrthoDB" id="2449255at2759"/>
<dbReference type="Proteomes" id="UP000193648">
    <property type="component" value="Unassembled WGS sequence"/>
</dbReference>
<sequence>MPSSLLLSQKIIGAFFLSIVIFPHIVKANTINNLTPPSSTSLSPTFIHDTYNNQRRHLLGSLISLLPSDGSQQQLPEPLTAPQSSSGSELPASSLAAASPSPSPTTSSLIDGILVPPFFGHDNSPDSEDDPSTSSTIPISTSAVADTPSTTAIEKPSSSLSPGKHIPVDAESSGTLNYDHSNIESSPPDEGPATTGNTTVSNVDASADDQSQQIKVALSSGLIVFVIIVAIGVILAVAFSCYRIQQSRCLRHQSWGEDFLKDHAGSVGYSESAGYGMYISSNGNKGKSNFWRKTLGMLRRS</sequence>
<dbReference type="RefSeq" id="XP_021886084.1">
    <property type="nucleotide sequence ID" value="XM_022026263.1"/>
</dbReference>
<evidence type="ECO:0000313" key="3">
    <source>
        <dbReference type="EMBL" id="ORZ28399.1"/>
    </source>
</evidence>
<feature type="compositionally biased region" description="Low complexity" evidence="1">
    <location>
        <begin position="84"/>
        <end position="109"/>
    </location>
</feature>
<feature type="region of interest" description="Disordered" evidence="1">
    <location>
        <begin position="69"/>
        <end position="203"/>
    </location>
</feature>
<protein>
    <submittedName>
        <fullName evidence="3">Uncharacterized protein</fullName>
    </submittedName>
</protein>
<dbReference type="GeneID" id="33568106"/>
<keyword evidence="2" id="KW-0472">Membrane</keyword>
<accession>A0A1Y2H1G7</accession>
<feature type="transmembrane region" description="Helical" evidence="2">
    <location>
        <begin position="216"/>
        <end position="242"/>
    </location>
</feature>
<name>A0A1Y2H1G7_9FUNG</name>
<reference evidence="3 4" key="1">
    <citation type="submission" date="2016-07" db="EMBL/GenBank/DDBJ databases">
        <title>Pervasive Adenine N6-methylation of Active Genes in Fungi.</title>
        <authorList>
            <consortium name="DOE Joint Genome Institute"/>
            <person name="Mondo S.J."/>
            <person name="Dannebaum R.O."/>
            <person name="Kuo R.C."/>
            <person name="Labutti K."/>
            <person name="Haridas S."/>
            <person name="Kuo A."/>
            <person name="Salamov A."/>
            <person name="Ahrendt S.R."/>
            <person name="Lipzen A."/>
            <person name="Sullivan W."/>
            <person name="Andreopoulos W.B."/>
            <person name="Clum A."/>
            <person name="Lindquist E."/>
            <person name="Daum C."/>
            <person name="Ramamoorthy G.K."/>
            <person name="Gryganskyi A."/>
            <person name="Culley D."/>
            <person name="Magnuson J.K."/>
            <person name="James T.Y."/>
            <person name="O'Malley M.A."/>
            <person name="Stajich J.E."/>
            <person name="Spatafora J.W."/>
            <person name="Visel A."/>
            <person name="Grigoriev I.V."/>
        </authorList>
    </citation>
    <scope>NUCLEOTIDE SEQUENCE [LARGE SCALE GENOMIC DNA]</scope>
    <source>
        <strain evidence="3 4">NRRL 3116</strain>
    </source>
</reference>
<proteinExistence type="predicted"/>
<dbReference type="AlphaFoldDB" id="A0A1Y2H1G7"/>
<keyword evidence="2" id="KW-1133">Transmembrane helix</keyword>
<feature type="compositionally biased region" description="Polar residues" evidence="1">
    <location>
        <begin position="143"/>
        <end position="161"/>
    </location>
</feature>
<keyword evidence="4" id="KW-1185">Reference proteome</keyword>
<dbReference type="InParanoid" id="A0A1Y2H1G7"/>
<gene>
    <name evidence="3" type="ORF">BCR41DRAFT_367038</name>
</gene>
<comment type="caution">
    <text evidence="3">The sequence shown here is derived from an EMBL/GenBank/DDBJ whole genome shotgun (WGS) entry which is preliminary data.</text>
</comment>
<evidence type="ECO:0000256" key="1">
    <source>
        <dbReference type="SAM" id="MobiDB-lite"/>
    </source>
</evidence>
<organism evidence="3 4">
    <name type="scientific">Lobosporangium transversale</name>
    <dbReference type="NCBI Taxonomy" id="64571"/>
    <lineage>
        <taxon>Eukaryota</taxon>
        <taxon>Fungi</taxon>
        <taxon>Fungi incertae sedis</taxon>
        <taxon>Mucoromycota</taxon>
        <taxon>Mortierellomycotina</taxon>
        <taxon>Mortierellomycetes</taxon>
        <taxon>Mortierellales</taxon>
        <taxon>Mortierellaceae</taxon>
        <taxon>Lobosporangium</taxon>
    </lineage>
</organism>
<dbReference type="EMBL" id="MCFF01000002">
    <property type="protein sequence ID" value="ORZ28399.1"/>
    <property type="molecule type" value="Genomic_DNA"/>
</dbReference>
<feature type="compositionally biased region" description="Polar residues" evidence="1">
    <location>
        <begin position="172"/>
        <end position="185"/>
    </location>
</feature>